<comment type="caution">
    <text evidence="1">The sequence shown here is derived from an EMBL/GenBank/DDBJ whole genome shotgun (WGS) entry which is preliminary data.</text>
</comment>
<evidence type="ECO:0000313" key="2">
    <source>
        <dbReference type="Proteomes" id="UP000823561"/>
    </source>
</evidence>
<gene>
    <name evidence="1" type="ORF">AALO_G00296460</name>
</gene>
<accession>A0AAV6FDC6</accession>
<dbReference type="Proteomes" id="UP000823561">
    <property type="component" value="Chromosome 24"/>
</dbReference>
<keyword evidence="2" id="KW-1185">Reference proteome</keyword>
<reference evidence="1" key="1">
    <citation type="submission" date="2020-10" db="EMBL/GenBank/DDBJ databases">
        <title>Chromosome-scale genome assembly of the Allis shad, Alosa alosa.</title>
        <authorList>
            <person name="Margot Z."/>
            <person name="Christophe K."/>
            <person name="Cabau C."/>
            <person name="Louis A."/>
            <person name="Berthelot C."/>
            <person name="Parey E."/>
            <person name="Roest Crollius H."/>
            <person name="Montfort J."/>
            <person name="Robinson-Rechavi M."/>
            <person name="Bucao C."/>
            <person name="Bouchez O."/>
            <person name="Gislard M."/>
            <person name="Lluch J."/>
            <person name="Milhes M."/>
            <person name="Lampietro C."/>
            <person name="Lopez Roques C."/>
            <person name="Donnadieu C."/>
            <person name="Braasch I."/>
            <person name="Desvignes T."/>
            <person name="Postlethwait J."/>
            <person name="Bobe J."/>
            <person name="Guiguen Y."/>
        </authorList>
    </citation>
    <scope>NUCLEOTIDE SEQUENCE</scope>
    <source>
        <strain evidence="1">M-15738</strain>
        <tissue evidence="1">Blood</tissue>
    </source>
</reference>
<sequence>MVCWERRLQVFVLKSSFLSPSHWQIVVYTRFDCRSFEMHRFPISTNDWVDLGLSPSLPEIITVFKEDPGPNKAAMSKVSPFSSAFQVGSHLILKTKPKSRSPLKKGKIHRLVGSLGSSSPW</sequence>
<name>A0AAV6FDC6_9TELE</name>
<evidence type="ECO:0000313" key="1">
    <source>
        <dbReference type="EMBL" id="KAG5260774.1"/>
    </source>
</evidence>
<dbReference type="EMBL" id="JADWDJ010000024">
    <property type="protein sequence ID" value="KAG5260774.1"/>
    <property type="molecule type" value="Genomic_DNA"/>
</dbReference>
<organism evidence="1 2">
    <name type="scientific">Alosa alosa</name>
    <name type="common">allis shad</name>
    <dbReference type="NCBI Taxonomy" id="278164"/>
    <lineage>
        <taxon>Eukaryota</taxon>
        <taxon>Metazoa</taxon>
        <taxon>Chordata</taxon>
        <taxon>Craniata</taxon>
        <taxon>Vertebrata</taxon>
        <taxon>Euteleostomi</taxon>
        <taxon>Actinopterygii</taxon>
        <taxon>Neopterygii</taxon>
        <taxon>Teleostei</taxon>
        <taxon>Clupei</taxon>
        <taxon>Clupeiformes</taxon>
        <taxon>Clupeoidei</taxon>
        <taxon>Clupeidae</taxon>
        <taxon>Alosa</taxon>
    </lineage>
</organism>
<dbReference type="AlphaFoldDB" id="A0AAV6FDC6"/>
<protein>
    <submittedName>
        <fullName evidence="1">Uncharacterized protein</fullName>
    </submittedName>
</protein>
<proteinExistence type="predicted"/>